<sequence length="101" mass="9887">MTGGFGTRPEDLESAATRFDEAGRIAADAVAALRSTLAGLGDVAGDDEQGRTFAAQYDPKAAEGVDAIGQEAVGLGSLGGALRATVAEYRAGDAGALGSGG</sequence>
<dbReference type="RefSeq" id="WP_179792099.1">
    <property type="nucleotide sequence ID" value="NZ_BAABHP010000012.1"/>
</dbReference>
<gene>
    <name evidence="1" type="ORF">BJ983_000215</name>
</gene>
<accession>A0A7Y9DRI2</accession>
<organism evidence="1 2">
    <name type="scientific">Actinomycetospora corticicola</name>
    <dbReference type="NCBI Taxonomy" id="663602"/>
    <lineage>
        <taxon>Bacteria</taxon>
        <taxon>Bacillati</taxon>
        <taxon>Actinomycetota</taxon>
        <taxon>Actinomycetes</taxon>
        <taxon>Pseudonocardiales</taxon>
        <taxon>Pseudonocardiaceae</taxon>
        <taxon>Actinomycetospora</taxon>
    </lineage>
</organism>
<name>A0A7Y9DRI2_9PSEU</name>
<dbReference type="Gene3D" id="1.10.287.1060">
    <property type="entry name" value="ESAT-6-like"/>
    <property type="match status" value="1"/>
</dbReference>
<evidence type="ECO:0000313" key="1">
    <source>
        <dbReference type="EMBL" id="NYD34113.1"/>
    </source>
</evidence>
<protein>
    <submittedName>
        <fullName evidence="1">Uncharacterized protein</fullName>
    </submittedName>
</protein>
<dbReference type="AlphaFoldDB" id="A0A7Y9DRI2"/>
<keyword evidence="2" id="KW-1185">Reference proteome</keyword>
<proteinExistence type="predicted"/>
<comment type="caution">
    <text evidence="1">The sequence shown here is derived from an EMBL/GenBank/DDBJ whole genome shotgun (WGS) entry which is preliminary data.</text>
</comment>
<dbReference type="Proteomes" id="UP000535890">
    <property type="component" value="Unassembled WGS sequence"/>
</dbReference>
<evidence type="ECO:0000313" key="2">
    <source>
        <dbReference type="Proteomes" id="UP000535890"/>
    </source>
</evidence>
<reference evidence="1 2" key="1">
    <citation type="submission" date="2020-07" db="EMBL/GenBank/DDBJ databases">
        <title>Sequencing the genomes of 1000 actinobacteria strains.</title>
        <authorList>
            <person name="Klenk H.-P."/>
        </authorList>
    </citation>
    <scope>NUCLEOTIDE SEQUENCE [LARGE SCALE GENOMIC DNA]</scope>
    <source>
        <strain evidence="1 2">DSM 45772</strain>
    </source>
</reference>
<dbReference type="EMBL" id="JACCBN010000001">
    <property type="protein sequence ID" value="NYD34113.1"/>
    <property type="molecule type" value="Genomic_DNA"/>
</dbReference>